<proteinExistence type="predicted"/>
<protein>
    <submittedName>
        <fullName evidence="2">Uncharacterized protein</fullName>
    </submittedName>
</protein>
<name>A0A1I2I4I9_9ACTN</name>
<accession>A0A1I2I4I9</accession>
<feature type="region of interest" description="Disordered" evidence="1">
    <location>
        <begin position="1"/>
        <end position="24"/>
    </location>
</feature>
<evidence type="ECO:0000313" key="3">
    <source>
        <dbReference type="Proteomes" id="UP000199645"/>
    </source>
</evidence>
<feature type="compositionally biased region" description="Basic and acidic residues" evidence="1">
    <location>
        <begin position="1"/>
        <end position="10"/>
    </location>
</feature>
<keyword evidence="3" id="KW-1185">Reference proteome</keyword>
<dbReference type="STRING" id="35752.SAMN05421541_109317"/>
<dbReference type="AlphaFoldDB" id="A0A1I2I4I9"/>
<evidence type="ECO:0000313" key="2">
    <source>
        <dbReference type="EMBL" id="SFF37369.1"/>
    </source>
</evidence>
<sequence>MERLFGEHRNRAAQKGNDMHRSNRTMPGLAAAALAVGAGLAAVVGVAGPAQAASCHLDFERPSTKVYRILVSCTGGSPGTVSLYAEDWPFDQFIANFLPGQLVDQGTLDEDDSPFNREDEIYAKVAVREPNGNVVSVRTNTVSRNF</sequence>
<gene>
    <name evidence="2" type="ORF">SAMN05421541_109317</name>
</gene>
<dbReference type="Proteomes" id="UP000199645">
    <property type="component" value="Unassembled WGS sequence"/>
</dbReference>
<evidence type="ECO:0000256" key="1">
    <source>
        <dbReference type="SAM" id="MobiDB-lite"/>
    </source>
</evidence>
<dbReference type="EMBL" id="FONV01000009">
    <property type="protein sequence ID" value="SFF37369.1"/>
    <property type="molecule type" value="Genomic_DNA"/>
</dbReference>
<reference evidence="2 3" key="1">
    <citation type="submission" date="2016-10" db="EMBL/GenBank/DDBJ databases">
        <authorList>
            <person name="de Groot N.N."/>
        </authorList>
    </citation>
    <scope>NUCLEOTIDE SEQUENCE [LARGE SCALE GENOMIC DNA]</scope>
    <source>
        <strain evidence="2 3">DSM 43019</strain>
    </source>
</reference>
<organism evidence="2 3">
    <name type="scientific">Actinoplanes philippinensis</name>
    <dbReference type="NCBI Taxonomy" id="35752"/>
    <lineage>
        <taxon>Bacteria</taxon>
        <taxon>Bacillati</taxon>
        <taxon>Actinomycetota</taxon>
        <taxon>Actinomycetes</taxon>
        <taxon>Micromonosporales</taxon>
        <taxon>Micromonosporaceae</taxon>
        <taxon>Actinoplanes</taxon>
    </lineage>
</organism>